<evidence type="ECO:0000313" key="4">
    <source>
        <dbReference type="Proteomes" id="UP000008367"/>
    </source>
</evidence>
<dbReference type="InterPro" id="IPR003615">
    <property type="entry name" value="HNH_nuc"/>
</dbReference>
<dbReference type="Proteomes" id="UP000008367">
    <property type="component" value="Unassembled WGS sequence"/>
</dbReference>
<reference evidence="3 4" key="1">
    <citation type="submission" date="2012-10" db="EMBL/GenBank/DDBJ databases">
        <title>Genome sequence of Vibrio Cholerae HENC-02.</title>
        <authorList>
            <person name="Eppinger M."/>
            <person name="Hasan N.A."/>
            <person name="Sengamalay N."/>
            <person name="Hine E."/>
            <person name="Su Q."/>
            <person name="Daugherty S.C."/>
            <person name="Young S."/>
            <person name="Sadzewicz L."/>
            <person name="Tallon L."/>
            <person name="Cebula T.A."/>
            <person name="Ravel J."/>
            <person name="Colwell R.R."/>
        </authorList>
    </citation>
    <scope>NUCLEOTIDE SEQUENCE [LARGE SCALE GENOMIC DNA]</scope>
    <source>
        <strain evidence="3 4">HENC-02</strain>
    </source>
</reference>
<dbReference type="SMART" id="SM00507">
    <property type="entry name" value="HNHc"/>
    <property type="match status" value="1"/>
</dbReference>
<dbReference type="Gene3D" id="2.180.10.10">
    <property type="entry name" value="RHS repeat-associated core"/>
    <property type="match status" value="1"/>
</dbReference>
<dbReference type="Gene3D" id="1.10.30.50">
    <property type="match status" value="1"/>
</dbReference>
<feature type="region of interest" description="Disordered" evidence="1">
    <location>
        <begin position="133"/>
        <end position="210"/>
    </location>
</feature>
<feature type="compositionally biased region" description="Basic and acidic residues" evidence="1">
    <location>
        <begin position="196"/>
        <end position="210"/>
    </location>
</feature>
<dbReference type="NCBIfam" id="TIGR03696">
    <property type="entry name" value="Rhs_assc_core"/>
    <property type="match status" value="1"/>
</dbReference>
<protein>
    <submittedName>
        <fullName evidence="3">RHS repeat-associated core domain protein</fullName>
    </submittedName>
</protein>
<feature type="domain" description="HNH nuclease" evidence="2">
    <location>
        <begin position="168"/>
        <end position="221"/>
    </location>
</feature>
<feature type="non-terminal residue" evidence="3">
    <location>
        <position position="1"/>
    </location>
</feature>
<organism evidence="3 4">
    <name type="scientific">Vibrio harveyi</name>
    <name type="common">Beneckea harveyi</name>
    <dbReference type="NCBI Taxonomy" id="669"/>
    <lineage>
        <taxon>Bacteria</taxon>
        <taxon>Pseudomonadati</taxon>
        <taxon>Pseudomonadota</taxon>
        <taxon>Gammaproteobacteria</taxon>
        <taxon>Vibrionales</taxon>
        <taxon>Vibrionaceae</taxon>
        <taxon>Vibrio</taxon>
    </lineage>
</organism>
<dbReference type="PANTHER" id="PTHR32305">
    <property type="match status" value="1"/>
</dbReference>
<evidence type="ECO:0000256" key="1">
    <source>
        <dbReference type="SAM" id="MobiDB-lite"/>
    </source>
</evidence>
<dbReference type="PANTHER" id="PTHR32305:SF15">
    <property type="entry name" value="PROTEIN RHSA-RELATED"/>
    <property type="match status" value="1"/>
</dbReference>
<feature type="compositionally biased region" description="Basic and acidic residues" evidence="1">
    <location>
        <begin position="153"/>
        <end position="177"/>
    </location>
</feature>
<dbReference type="EMBL" id="AJSR01000199">
    <property type="protein sequence ID" value="EKM33607.1"/>
    <property type="molecule type" value="Genomic_DNA"/>
</dbReference>
<dbReference type="GO" id="GO:0004519">
    <property type="term" value="F:endonuclease activity"/>
    <property type="evidence" value="ECO:0007669"/>
    <property type="project" value="InterPro"/>
</dbReference>
<dbReference type="InterPro" id="IPR050708">
    <property type="entry name" value="T6SS_VgrG/RHS"/>
</dbReference>
<evidence type="ECO:0000259" key="2">
    <source>
        <dbReference type="SMART" id="SM00507"/>
    </source>
</evidence>
<proteinExistence type="predicted"/>
<comment type="caution">
    <text evidence="3">The sequence shown here is derived from an EMBL/GenBank/DDBJ whole genome shotgun (WGS) entry which is preliminary data.</text>
</comment>
<sequence>VVESYQYTPYGQVEGGSFSEQPFGYSTKRSDFASGLVYFGYRFYSPYQRRWLNRDPLQEQGGINLYAYVNGDPLGYIDPDGRNPVAAGAAGGAMVAGPPGAVAGAVVGATVGVAICALTNLCNFNEEAKSSKSEAKSQAKGCLPKPPTGKGKVPKEARDPKRFFTNKEREAKRKEQDNQCANGCGTDIDSSNSAGHHIERHADGGKSVPENHAEVCKNCHKDLHSGRK</sequence>
<dbReference type="InterPro" id="IPR002711">
    <property type="entry name" value="HNH"/>
</dbReference>
<dbReference type="GO" id="GO:0008270">
    <property type="term" value="F:zinc ion binding"/>
    <property type="evidence" value="ECO:0007669"/>
    <property type="project" value="InterPro"/>
</dbReference>
<dbReference type="CDD" id="cd00085">
    <property type="entry name" value="HNHc"/>
    <property type="match status" value="1"/>
</dbReference>
<dbReference type="AlphaFoldDB" id="A0A454D4I1"/>
<dbReference type="InterPro" id="IPR022385">
    <property type="entry name" value="Rhs_assc_core"/>
</dbReference>
<gene>
    <name evidence="3" type="ORF">VCHENC02_0961</name>
</gene>
<name>A0A454D4I1_VIBHA</name>
<evidence type="ECO:0000313" key="3">
    <source>
        <dbReference type="EMBL" id="EKM33607.1"/>
    </source>
</evidence>
<dbReference type="GO" id="GO:0003676">
    <property type="term" value="F:nucleic acid binding"/>
    <property type="evidence" value="ECO:0007669"/>
    <property type="project" value="InterPro"/>
</dbReference>
<dbReference type="Pfam" id="PF01844">
    <property type="entry name" value="HNH"/>
    <property type="match status" value="1"/>
</dbReference>
<accession>A0A454D4I1</accession>